<evidence type="ECO:0000256" key="1">
    <source>
        <dbReference type="SAM" id="SignalP"/>
    </source>
</evidence>
<evidence type="ECO:0000313" key="3">
    <source>
        <dbReference type="Proteomes" id="UP001469365"/>
    </source>
</evidence>
<keyword evidence="1" id="KW-0732">Signal</keyword>
<dbReference type="Proteomes" id="UP001469365">
    <property type="component" value="Unassembled WGS sequence"/>
</dbReference>
<accession>A0ABU9DTS5</accession>
<feature type="chain" id="PRO_5045492848" description="NEAT domain-containing protein" evidence="1">
    <location>
        <begin position="29"/>
        <end position="134"/>
    </location>
</feature>
<proteinExistence type="predicted"/>
<evidence type="ECO:0008006" key="4">
    <source>
        <dbReference type="Google" id="ProtNLM"/>
    </source>
</evidence>
<sequence length="134" mass="14325">MKLSLKKSFSMMVLTFVLVLAFAASAFAANQSYEFYYNGDPSSPYNAHVNGYIVGDAVVSGTTVTITLAGNNYGNLLADNGSTGFVTASKSLNASGNSVFTFTNSDPSEDIDTQLFVNAGPHSQTYNLTIHWKN</sequence>
<feature type="signal peptide" evidence="1">
    <location>
        <begin position="1"/>
        <end position="28"/>
    </location>
</feature>
<reference evidence="2 3" key="1">
    <citation type="submission" date="2024-04" db="EMBL/GenBank/DDBJ databases">
        <title>draft genome sequnece of Paenibacillus filicis.</title>
        <authorList>
            <person name="Kim D.-U."/>
        </authorList>
    </citation>
    <scope>NUCLEOTIDE SEQUENCE [LARGE SCALE GENOMIC DNA]</scope>
    <source>
        <strain evidence="2 3">KACC14197</strain>
    </source>
</reference>
<organism evidence="2 3">
    <name type="scientific">Paenibacillus filicis</name>
    <dbReference type="NCBI Taxonomy" id="669464"/>
    <lineage>
        <taxon>Bacteria</taxon>
        <taxon>Bacillati</taxon>
        <taxon>Bacillota</taxon>
        <taxon>Bacilli</taxon>
        <taxon>Bacillales</taxon>
        <taxon>Paenibacillaceae</taxon>
        <taxon>Paenibacillus</taxon>
    </lineage>
</organism>
<gene>
    <name evidence="2" type="ORF">WMW72_26650</name>
</gene>
<dbReference type="EMBL" id="JBBPCC010000021">
    <property type="protein sequence ID" value="MEK8131493.1"/>
    <property type="molecule type" value="Genomic_DNA"/>
</dbReference>
<comment type="caution">
    <text evidence="2">The sequence shown here is derived from an EMBL/GenBank/DDBJ whole genome shotgun (WGS) entry which is preliminary data.</text>
</comment>
<keyword evidence="3" id="KW-1185">Reference proteome</keyword>
<evidence type="ECO:0000313" key="2">
    <source>
        <dbReference type="EMBL" id="MEK8131493.1"/>
    </source>
</evidence>
<protein>
    <recommendedName>
        <fullName evidence="4">NEAT domain-containing protein</fullName>
    </recommendedName>
</protein>
<name>A0ABU9DTS5_9BACL</name>
<dbReference type="RefSeq" id="WP_341418622.1">
    <property type="nucleotide sequence ID" value="NZ_JBBPCC010000021.1"/>
</dbReference>